<dbReference type="InterPro" id="IPR002933">
    <property type="entry name" value="Peptidase_M20"/>
</dbReference>
<reference evidence="4 5" key="1">
    <citation type="journal article" date="2011" name="Stand. Genomic Sci.">
        <title>High quality draft genome sequence of Segniliparus rugosus CDC 945(T)= (ATCC BAA-974(T)).</title>
        <authorList>
            <person name="Earl A.M."/>
            <person name="Desjardins C.A."/>
            <person name="Fitzgerald M.G."/>
            <person name="Arachchi H.M."/>
            <person name="Zeng Q."/>
            <person name="Mehta T."/>
            <person name="Griggs A."/>
            <person name="Birren B.W."/>
            <person name="Toney N.C."/>
            <person name="Carr J."/>
            <person name="Posey J."/>
            <person name="Butler W.R."/>
        </authorList>
    </citation>
    <scope>NUCLEOTIDE SEQUENCE [LARGE SCALE GENOMIC DNA]</scope>
    <source>
        <strain evidence="5">ATCC BAA-974 / DSM 45345 / CCUG 50838 / CIP 108380 / JCM 13579 / CDC 945</strain>
    </source>
</reference>
<feature type="binding site" evidence="2">
    <location>
        <position position="170"/>
    </location>
    <ligand>
        <name>Mn(2+)</name>
        <dbReference type="ChEBI" id="CHEBI:29035"/>
        <label>2</label>
    </ligand>
</feature>
<accession>E5XKP6</accession>
<dbReference type="eggNOG" id="COG1473">
    <property type="taxonomic scope" value="Bacteria"/>
</dbReference>
<dbReference type="PIRSF" id="PIRSF005962">
    <property type="entry name" value="Pept_M20D_amidohydro"/>
    <property type="match status" value="1"/>
</dbReference>
<dbReference type="Pfam" id="PF01546">
    <property type="entry name" value="Peptidase_M20"/>
    <property type="match status" value="1"/>
</dbReference>
<name>E5XKP6_SEGRC</name>
<dbReference type="AlphaFoldDB" id="E5XKP6"/>
<dbReference type="NCBIfam" id="TIGR01891">
    <property type="entry name" value="amidohydrolases"/>
    <property type="match status" value="1"/>
</dbReference>
<gene>
    <name evidence="4" type="ORF">HMPREF9336_00065</name>
</gene>
<dbReference type="Proteomes" id="UP000004816">
    <property type="component" value="Unassembled WGS sequence"/>
</dbReference>
<keyword evidence="2" id="KW-0479">Metal-binding</keyword>
<dbReference type="InterPro" id="IPR017439">
    <property type="entry name" value="Amidohydrolase"/>
</dbReference>
<feature type="binding site" evidence="2">
    <location>
        <position position="143"/>
    </location>
    <ligand>
        <name>Mn(2+)</name>
        <dbReference type="ChEBI" id="CHEBI:29035"/>
        <label>2</label>
    </ligand>
</feature>
<evidence type="ECO:0000256" key="2">
    <source>
        <dbReference type="PIRSR" id="PIRSR005962-1"/>
    </source>
</evidence>
<dbReference type="Gene3D" id="3.40.630.10">
    <property type="entry name" value="Zn peptidases"/>
    <property type="match status" value="1"/>
</dbReference>
<comment type="caution">
    <text evidence="4">The sequence shown here is derived from an EMBL/GenBank/DDBJ whole genome shotgun (WGS) entry which is preliminary data.</text>
</comment>
<evidence type="ECO:0000313" key="5">
    <source>
        <dbReference type="Proteomes" id="UP000004816"/>
    </source>
</evidence>
<dbReference type="GO" id="GO:0019877">
    <property type="term" value="P:diaminopimelate biosynthetic process"/>
    <property type="evidence" value="ECO:0007669"/>
    <property type="project" value="UniProtKB-ARBA"/>
</dbReference>
<dbReference type="GO" id="GO:0050118">
    <property type="term" value="F:N-acetyldiaminopimelate deacetylase activity"/>
    <property type="evidence" value="ECO:0007669"/>
    <property type="project" value="UniProtKB-ARBA"/>
</dbReference>
<keyword evidence="1" id="KW-0378">Hydrolase</keyword>
<dbReference type="Pfam" id="PF07687">
    <property type="entry name" value="M20_dimer"/>
    <property type="match status" value="1"/>
</dbReference>
<dbReference type="HOGENOM" id="CLU_023257_6_0_11"/>
<feature type="binding site" evidence="2">
    <location>
        <position position="107"/>
    </location>
    <ligand>
        <name>Mn(2+)</name>
        <dbReference type="ChEBI" id="CHEBI:29035"/>
        <label>2</label>
    </ligand>
</feature>
<keyword evidence="2" id="KW-0464">Manganese</keyword>
<dbReference type="RefSeq" id="WP_007466717.1">
    <property type="nucleotide sequence ID" value="NZ_KI391954.1"/>
</dbReference>
<feature type="domain" description="Peptidase M20 dimerisation" evidence="3">
    <location>
        <begin position="189"/>
        <end position="287"/>
    </location>
</feature>
<comment type="cofactor">
    <cofactor evidence="2">
        <name>Mn(2+)</name>
        <dbReference type="ChEBI" id="CHEBI:29035"/>
    </cofactor>
    <text evidence="2">The Mn(2+) ion enhances activity.</text>
</comment>
<evidence type="ECO:0000256" key="1">
    <source>
        <dbReference type="ARBA" id="ARBA00022801"/>
    </source>
</evidence>
<organism evidence="4 5">
    <name type="scientific">Segniliparus rugosus (strain ATCC BAA-974 / DSM 45345 / CCUG 50838 / CIP 108380 / JCM 13579 / CDC 945)</name>
    <dbReference type="NCBI Taxonomy" id="679197"/>
    <lineage>
        <taxon>Bacteria</taxon>
        <taxon>Bacillati</taxon>
        <taxon>Actinomycetota</taxon>
        <taxon>Actinomycetes</taxon>
        <taxon>Mycobacteriales</taxon>
        <taxon>Segniliparaceae</taxon>
        <taxon>Segniliparus</taxon>
    </lineage>
</organism>
<sequence>MTTFADQRVDDLADFYRDLHRHPELSFQEHRTAGRILDAISGLGLDVHPGIGGTGIAAVLRNGDGPVVLLRADMDALPVQEKTGLDYASVDVGTDPDGHTVPVMHACGHDMHVTCLVGALRILAGARSEWSGTVVAVFQPAEERGSGAKAMVEDGLFEKVPVPQVVLGQHVGPLLAGQIAYRPGVALAGADVVTMRLFGRGGHGSRPETTVDPVVLASSVVLKLQTIVSRELSALTPAVVTVGYLRAGTKHNIIPDEAELGLSIRSFSPEVRDQILAAVERIARGEALAAGCGKDPEIVRHEGFDPLQNDPVATGRVAEAFLERFGRERVFELSEPITGSEDVGVFGAAVGAPTVFWFWGGFSQARFDADRGQVPSNHASDFAPEIEPTLSTGVEALVVAARAWLGRPASV</sequence>
<proteinExistence type="predicted"/>
<dbReference type="SUPFAM" id="SSF55031">
    <property type="entry name" value="Bacterial exopeptidase dimerisation domain"/>
    <property type="match status" value="1"/>
</dbReference>
<protein>
    <submittedName>
        <fullName evidence="4">Amidohydrolase</fullName>
    </submittedName>
</protein>
<dbReference type="OrthoDB" id="9777385at2"/>
<feature type="binding site" evidence="2">
    <location>
        <position position="109"/>
    </location>
    <ligand>
        <name>Mn(2+)</name>
        <dbReference type="ChEBI" id="CHEBI:29035"/>
        <label>2</label>
    </ligand>
</feature>
<dbReference type="FunFam" id="3.30.70.360:FF:000001">
    <property type="entry name" value="N-acetyldiaminopimelate deacetylase"/>
    <property type="match status" value="1"/>
</dbReference>
<dbReference type="PANTHER" id="PTHR11014:SF63">
    <property type="entry name" value="METALLOPEPTIDASE, PUTATIVE (AFU_ORTHOLOGUE AFUA_6G09600)-RELATED"/>
    <property type="match status" value="1"/>
</dbReference>
<dbReference type="InterPro" id="IPR011650">
    <property type="entry name" value="Peptidase_M20_dimer"/>
</dbReference>
<dbReference type="EMBL" id="ACZI02000003">
    <property type="protein sequence ID" value="EFV15093.1"/>
    <property type="molecule type" value="Genomic_DNA"/>
</dbReference>
<dbReference type="STRING" id="679197.HMPREF9336_00065"/>
<dbReference type="GO" id="GO:0046872">
    <property type="term" value="F:metal ion binding"/>
    <property type="evidence" value="ECO:0007669"/>
    <property type="project" value="UniProtKB-KW"/>
</dbReference>
<evidence type="ECO:0000259" key="3">
    <source>
        <dbReference type="Pfam" id="PF07687"/>
    </source>
</evidence>
<dbReference type="InterPro" id="IPR036264">
    <property type="entry name" value="Bact_exopeptidase_dim_dom"/>
</dbReference>
<keyword evidence="5" id="KW-1185">Reference proteome</keyword>
<dbReference type="SUPFAM" id="SSF53187">
    <property type="entry name" value="Zn-dependent exopeptidases"/>
    <property type="match status" value="1"/>
</dbReference>
<feature type="binding site" evidence="2">
    <location>
        <position position="378"/>
    </location>
    <ligand>
        <name>Mn(2+)</name>
        <dbReference type="ChEBI" id="CHEBI:29035"/>
        <label>2</label>
    </ligand>
</feature>
<dbReference type="Gene3D" id="3.30.70.360">
    <property type="match status" value="1"/>
</dbReference>
<evidence type="ECO:0000313" key="4">
    <source>
        <dbReference type="EMBL" id="EFV15093.1"/>
    </source>
</evidence>
<dbReference type="PANTHER" id="PTHR11014">
    <property type="entry name" value="PEPTIDASE M20 FAMILY MEMBER"/>
    <property type="match status" value="1"/>
</dbReference>